<sequence>MIELIEKQELCQSEERLLVEKKIVKTLEWLVIRKDFWHLSQAEILLHAKVSKQDFLGWYRNKYDFLDGINQSYLATLLKDIPNVLVRKDYTCFFQSISKLINMESATVLSLLFSINRGKPLPSFYTLEKRITDVFVKRTEHSPLLTASSATKTVGYLLSESLATAAVTKDFSGIRLLVEALNALV</sequence>
<gene>
    <name evidence="1" type="ORF">A5888_002098</name>
    <name evidence="2" type="ORF">A5888_003969</name>
</gene>
<reference evidence="1" key="1">
    <citation type="submission" date="2017-05" db="EMBL/GenBank/DDBJ databases">
        <title>The Genome Sequence of Enterococcus sp. 9E7_DIV0242.</title>
        <authorList>
            <consortium name="The Broad Institute Genomics Platform"/>
            <consortium name="The Broad Institute Genomic Center for Infectious Diseases"/>
            <person name="Earl A."/>
            <person name="Manson A."/>
            <person name="Schwartman J."/>
            <person name="Gilmore M."/>
            <person name="Abouelleil A."/>
            <person name="Cao P."/>
            <person name="Chapman S."/>
            <person name="Cusick C."/>
            <person name="Shea T."/>
            <person name="Young S."/>
            <person name="Neafsey D."/>
            <person name="Nusbaum C."/>
            <person name="Birren B."/>
        </authorList>
    </citation>
    <scope>NUCLEOTIDE SEQUENCE [LARGE SCALE GENOMIC DNA]</scope>
    <source>
        <strain evidence="1">9E7_DIV0242</strain>
    </source>
</reference>
<dbReference type="InterPro" id="IPR009057">
    <property type="entry name" value="Homeodomain-like_sf"/>
</dbReference>
<reference evidence="2" key="3">
    <citation type="submission" date="2024-03" db="EMBL/GenBank/DDBJ databases">
        <title>The Genome Sequence of Enterococcus sp. DIV0242b.</title>
        <authorList>
            <consortium name="The Broad Institute Genomics Platform"/>
            <consortium name="The Broad Institute Microbial Omics Core"/>
            <consortium name="The Broad Institute Genomic Center for Infectious Diseases"/>
            <person name="Earl A."/>
            <person name="Manson A."/>
            <person name="Gilmore M."/>
            <person name="Schwartman J."/>
            <person name="Shea T."/>
            <person name="Abouelleil A."/>
            <person name="Cao P."/>
            <person name="Chapman S."/>
            <person name="Cusick C."/>
            <person name="Young S."/>
            <person name="Neafsey D."/>
            <person name="Nusbaum C."/>
            <person name="Birren B."/>
        </authorList>
    </citation>
    <scope>NUCLEOTIDE SEQUENCE</scope>
    <source>
        <strain evidence="2">9E7_DIV0242</strain>
    </source>
</reference>
<reference evidence="2" key="2">
    <citation type="submission" date="2017-05" db="EMBL/GenBank/DDBJ databases">
        <authorList>
            <consortium name="The Broad Institute Genomics Platform"/>
            <consortium name="The Broad Institute Genomic Center for Infectious Diseases"/>
            <person name="Earl A."/>
            <person name="Manson A."/>
            <person name="Schwartman J."/>
            <person name="Gilmore M."/>
            <person name="Abouelleil A."/>
            <person name="Cao P."/>
            <person name="Chapman S."/>
            <person name="Cusick C."/>
            <person name="Shea T."/>
            <person name="Young S."/>
            <person name="Neafsey D."/>
            <person name="Nusbaum C."/>
            <person name="Birren B."/>
        </authorList>
    </citation>
    <scope>NUCLEOTIDE SEQUENCE</scope>
    <source>
        <strain evidence="2">9E7_DIV0242</strain>
    </source>
</reference>
<dbReference type="Proteomes" id="UP000195141">
    <property type="component" value="Chromosome"/>
</dbReference>
<name>A0A242K6Q0_9ENTE</name>
<dbReference type="SUPFAM" id="SSF46689">
    <property type="entry name" value="Homeodomain-like"/>
    <property type="match status" value="1"/>
</dbReference>
<keyword evidence="3" id="KW-1185">Reference proteome</keyword>
<dbReference type="AlphaFoldDB" id="A0A242K6Q0"/>
<evidence type="ECO:0000313" key="1">
    <source>
        <dbReference type="EMBL" id="OTP15884.1"/>
    </source>
</evidence>
<evidence type="ECO:0000313" key="2">
    <source>
        <dbReference type="EMBL" id="WYJ92196.1"/>
    </source>
</evidence>
<accession>A0A242K6Q0</accession>
<dbReference type="RefSeq" id="WP_086349166.1">
    <property type="nucleotide sequence ID" value="NZ_CP147247.1"/>
</dbReference>
<dbReference type="EMBL" id="NGMM01000003">
    <property type="protein sequence ID" value="OTP15884.1"/>
    <property type="molecule type" value="Genomic_DNA"/>
</dbReference>
<evidence type="ECO:0000313" key="3">
    <source>
        <dbReference type="Proteomes" id="UP000195141"/>
    </source>
</evidence>
<proteinExistence type="predicted"/>
<dbReference type="EMBL" id="CP147247">
    <property type="protein sequence ID" value="WYJ92196.1"/>
    <property type="molecule type" value="Genomic_DNA"/>
</dbReference>
<organism evidence="1">
    <name type="scientific">Candidatus Enterococcus clewellii</name>
    <dbReference type="NCBI Taxonomy" id="1834193"/>
    <lineage>
        <taxon>Bacteria</taxon>
        <taxon>Bacillati</taxon>
        <taxon>Bacillota</taxon>
        <taxon>Bacilli</taxon>
        <taxon>Lactobacillales</taxon>
        <taxon>Enterococcaceae</taxon>
        <taxon>Enterococcus</taxon>
    </lineage>
</organism>
<protein>
    <submittedName>
        <fullName evidence="1">Uncharacterized protein</fullName>
    </submittedName>
</protein>